<dbReference type="EMBL" id="JACEIK010000688">
    <property type="protein sequence ID" value="MCD7460933.1"/>
    <property type="molecule type" value="Genomic_DNA"/>
</dbReference>
<reference evidence="1 2" key="1">
    <citation type="journal article" date="2021" name="BMC Genomics">
        <title>Datura genome reveals duplications of psychoactive alkaloid biosynthetic genes and high mutation rate following tissue culture.</title>
        <authorList>
            <person name="Rajewski A."/>
            <person name="Carter-House D."/>
            <person name="Stajich J."/>
            <person name="Litt A."/>
        </authorList>
    </citation>
    <scope>NUCLEOTIDE SEQUENCE [LARGE SCALE GENOMIC DNA]</scope>
    <source>
        <strain evidence="1">AR-01</strain>
    </source>
</reference>
<evidence type="ECO:0000313" key="1">
    <source>
        <dbReference type="EMBL" id="MCD7460933.1"/>
    </source>
</evidence>
<dbReference type="Proteomes" id="UP000823775">
    <property type="component" value="Unassembled WGS sequence"/>
</dbReference>
<comment type="caution">
    <text evidence="1">The sequence shown here is derived from an EMBL/GenBank/DDBJ whole genome shotgun (WGS) entry which is preliminary data.</text>
</comment>
<protein>
    <submittedName>
        <fullName evidence="1">Uncharacterized protein</fullName>
    </submittedName>
</protein>
<proteinExistence type="predicted"/>
<name>A0ABS8SQ45_DATST</name>
<organism evidence="1 2">
    <name type="scientific">Datura stramonium</name>
    <name type="common">Jimsonweed</name>
    <name type="synonym">Common thornapple</name>
    <dbReference type="NCBI Taxonomy" id="4076"/>
    <lineage>
        <taxon>Eukaryota</taxon>
        <taxon>Viridiplantae</taxon>
        <taxon>Streptophyta</taxon>
        <taxon>Embryophyta</taxon>
        <taxon>Tracheophyta</taxon>
        <taxon>Spermatophyta</taxon>
        <taxon>Magnoliopsida</taxon>
        <taxon>eudicotyledons</taxon>
        <taxon>Gunneridae</taxon>
        <taxon>Pentapetalae</taxon>
        <taxon>asterids</taxon>
        <taxon>lamiids</taxon>
        <taxon>Solanales</taxon>
        <taxon>Solanaceae</taxon>
        <taxon>Solanoideae</taxon>
        <taxon>Datureae</taxon>
        <taxon>Datura</taxon>
    </lineage>
</organism>
<evidence type="ECO:0000313" key="2">
    <source>
        <dbReference type="Proteomes" id="UP000823775"/>
    </source>
</evidence>
<keyword evidence="2" id="KW-1185">Reference proteome</keyword>
<gene>
    <name evidence="1" type="ORF">HAX54_044803</name>
</gene>
<accession>A0ABS8SQ45</accession>
<sequence length="151" mass="17272">MAAIMKLLKILTRQVMETRVWYMNSIGTIYNLKYIEDEVYFLDASGEVVVATYGDLGNQGREVSVHSKIETLLERVLERVTSTDLRVRELKCDLLDLTQIVESHDVSIKKFEERVNQLASQMELGLKVDARVPSVEMLPQILDVVKVVETE</sequence>